<name>A0AA96RFZ5_9BACL</name>
<evidence type="ECO:0000313" key="2">
    <source>
        <dbReference type="Proteomes" id="UP001305702"/>
    </source>
</evidence>
<dbReference type="EMBL" id="CP130318">
    <property type="protein sequence ID" value="WNQ13930.1"/>
    <property type="molecule type" value="Genomic_DNA"/>
</dbReference>
<keyword evidence="2" id="KW-1185">Reference proteome</keyword>
<evidence type="ECO:0000313" key="1">
    <source>
        <dbReference type="EMBL" id="WNQ13930.1"/>
    </source>
</evidence>
<dbReference type="RefSeq" id="WP_315607711.1">
    <property type="nucleotide sequence ID" value="NZ_CP130318.1"/>
</dbReference>
<protein>
    <submittedName>
        <fullName evidence="1">Uncharacterized protein</fullName>
    </submittedName>
</protein>
<dbReference type="Proteomes" id="UP001305702">
    <property type="component" value="Chromosome"/>
</dbReference>
<accession>A0AA96RFZ5</accession>
<organism evidence="1 2">
    <name type="scientific">Paenibacillus aurantius</name>
    <dbReference type="NCBI Taxonomy" id="2918900"/>
    <lineage>
        <taxon>Bacteria</taxon>
        <taxon>Bacillati</taxon>
        <taxon>Bacillota</taxon>
        <taxon>Bacilli</taxon>
        <taxon>Bacillales</taxon>
        <taxon>Paenibacillaceae</taxon>
        <taxon>Paenibacillus</taxon>
    </lineage>
</organism>
<proteinExistence type="predicted"/>
<sequence length="132" mass="14920">MYNDFISIKEMGGELKLSHKNHHLGLTVSTRELVIQKPHVNYHVALSSIVSIMPYEFHGSRKLTITNQNASGREFTNHSVGSRHFKIYATDVWMHNRSGIYRIGPTEFILPIIGEILEAVSHYGGMDAIRTG</sequence>
<gene>
    <name evidence="1" type="ORF">MJA45_13205</name>
</gene>
<dbReference type="KEGG" id="paun:MJA45_13205"/>
<dbReference type="AlphaFoldDB" id="A0AA96RFZ5"/>
<reference evidence="1 2" key="1">
    <citation type="submission" date="2022-02" db="EMBL/GenBank/DDBJ databases">
        <title>Paenibacillus sp. MBLB1776 Whole Genome Shotgun Sequencing.</title>
        <authorList>
            <person name="Hwang C.Y."/>
            <person name="Cho E.-S."/>
            <person name="Seo M.-J."/>
        </authorList>
    </citation>
    <scope>NUCLEOTIDE SEQUENCE [LARGE SCALE GENOMIC DNA]</scope>
    <source>
        <strain evidence="1 2">MBLB1776</strain>
    </source>
</reference>